<proteinExistence type="predicted"/>
<name>A0A6D2KWB6_9BRAS</name>
<dbReference type="GO" id="GO:0004540">
    <property type="term" value="F:RNA nuclease activity"/>
    <property type="evidence" value="ECO:0007669"/>
    <property type="project" value="InterPro"/>
</dbReference>
<reference evidence="2" key="1">
    <citation type="submission" date="2020-01" db="EMBL/GenBank/DDBJ databases">
        <authorList>
            <person name="Mishra B."/>
        </authorList>
    </citation>
    <scope>NUCLEOTIDE SEQUENCE [LARGE SCALE GENOMIC DNA]</scope>
</reference>
<dbReference type="Pfam" id="PF01936">
    <property type="entry name" value="NYN"/>
    <property type="match status" value="1"/>
</dbReference>
<feature type="domain" description="NYN" evidence="1">
    <location>
        <begin position="13"/>
        <end position="111"/>
    </location>
</feature>
<dbReference type="PANTHER" id="PTHR14379:SF39">
    <property type="entry name" value="NYN DOMAIN-CONTAINING PROTEIN"/>
    <property type="match status" value="1"/>
</dbReference>
<dbReference type="Proteomes" id="UP000467841">
    <property type="component" value="Unassembled WGS sequence"/>
</dbReference>
<dbReference type="GO" id="GO:0005777">
    <property type="term" value="C:peroxisome"/>
    <property type="evidence" value="ECO:0007669"/>
    <property type="project" value="InterPro"/>
</dbReference>
<gene>
    <name evidence="2" type="ORF">MERR_LOCUS44855</name>
</gene>
<dbReference type="GO" id="GO:0010468">
    <property type="term" value="P:regulation of gene expression"/>
    <property type="evidence" value="ECO:0007669"/>
    <property type="project" value="InterPro"/>
</dbReference>
<accession>A0A6D2KWB6</accession>
<evidence type="ECO:0000313" key="3">
    <source>
        <dbReference type="Proteomes" id="UP000467841"/>
    </source>
</evidence>
<dbReference type="OrthoDB" id="1090956at2759"/>
<dbReference type="EMBL" id="CACVBM020001695">
    <property type="protein sequence ID" value="CAA7057619.1"/>
    <property type="molecule type" value="Genomic_DNA"/>
</dbReference>
<comment type="caution">
    <text evidence="2">The sequence shown here is derived from an EMBL/GenBank/DDBJ whole genome shotgun (WGS) entry which is preliminary data.</text>
</comment>
<sequence>MSSLTSEFAEAETGVFWDIVGCPVPDELSVESVCEKIKSALADDGYGGKVSIQAYCDTEESKAAVVSAFESSGIDLVCAGVGLSRRLRMLQELASFAVHHEPSNLMLISKNVSSDSLCVLGSL</sequence>
<dbReference type="PANTHER" id="PTHR14379">
    <property type="entry name" value="LIMKAIN B LKAP"/>
    <property type="match status" value="1"/>
</dbReference>
<evidence type="ECO:0000313" key="2">
    <source>
        <dbReference type="EMBL" id="CAA7057619.1"/>
    </source>
</evidence>
<keyword evidence="3" id="KW-1185">Reference proteome</keyword>
<dbReference type="CDD" id="cd10910">
    <property type="entry name" value="PIN_limkain_b1_N_like"/>
    <property type="match status" value="1"/>
</dbReference>
<dbReference type="InterPro" id="IPR021139">
    <property type="entry name" value="NYN"/>
</dbReference>
<dbReference type="AlphaFoldDB" id="A0A6D2KWB6"/>
<protein>
    <recommendedName>
        <fullName evidence="1">NYN domain-containing protein</fullName>
    </recommendedName>
</protein>
<evidence type="ECO:0000259" key="1">
    <source>
        <dbReference type="Pfam" id="PF01936"/>
    </source>
</evidence>
<organism evidence="2 3">
    <name type="scientific">Microthlaspi erraticum</name>
    <dbReference type="NCBI Taxonomy" id="1685480"/>
    <lineage>
        <taxon>Eukaryota</taxon>
        <taxon>Viridiplantae</taxon>
        <taxon>Streptophyta</taxon>
        <taxon>Embryophyta</taxon>
        <taxon>Tracheophyta</taxon>
        <taxon>Spermatophyta</taxon>
        <taxon>Magnoliopsida</taxon>
        <taxon>eudicotyledons</taxon>
        <taxon>Gunneridae</taxon>
        <taxon>Pentapetalae</taxon>
        <taxon>rosids</taxon>
        <taxon>malvids</taxon>
        <taxon>Brassicales</taxon>
        <taxon>Brassicaceae</taxon>
        <taxon>Coluteocarpeae</taxon>
        <taxon>Microthlaspi</taxon>
    </lineage>
</organism>
<dbReference type="InterPro" id="IPR024768">
    <property type="entry name" value="Marf1"/>
</dbReference>